<feature type="compositionally biased region" description="Low complexity" evidence="1">
    <location>
        <begin position="501"/>
        <end position="516"/>
    </location>
</feature>
<feature type="compositionally biased region" description="Polar residues" evidence="1">
    <location>
        <begin position="610"/>
        <end position="621"/>
    </location>
</feature>
<comment type="caution">
    <text evidence="2">The sequence shown here is derived from an EMBL/GenBank/DDBJ whole genome shotgun (WGS) entry which is preliminary data.</text>
</comment>
<protein>
    <submittedName>
        <fullName evidence="2">Uncharacterized protein</fullName>
    </submittedName>
</protein>
<accession>A0AA39T8Y5</accession>
<feature type="compositionally biased region" description="Basic residues" evidence="1">
    <location>
        <begin position="593"/>
        <end position="605"/>
    </location>
</feature>
<gene>
    <name evidence="2" type="ORF">IW261DRAFT_1571025</name>
</gene>
<evidence type="ECO:0000256" key="1">
    <source>
        <dbReference type="SAM" id="MobiDB-lite"/>
    </source>
</evidence>
<organism evidence="2 3">
    <name type="scientific">Armillaria novae-zelandiae</name>
    <dbReference type="NCBI Taxonomy" id="153914"/>
    <lineage>
        <taxon>Eukaryota</taxon>
        <taxon>Fungi</taxon>
        <taxon>Dikarya</taxon>
        <taxon>Basidiomycota</taxon>
        <taxon>Agaricomycotina</taxon>
        <taxon>Agaricomycetes</taxon>
        <taxon>Agaricomycetidae</taxon>
        <taxon>Agaricales</taxon>
        <taxon>Marasmiineae</taxon>
        <taxon>Physalacriaceae</taxon>
        <taxon>Armillaria</taxon>
    </lineage>
</organism>
<evidence type="ECO:0000313" key="3">
    <source>
        <dbReference type="Proteomes" id="UP001175227"/>
    </source>
</evidence>
<dbReference type="AlphaFoldDB" id="A0AA39T8Y5"/>
<feature type="region of interest" description="Disordered" evidence="1">
    <location>
        <begin position="563"/>
        <end position="646"/>
    </location>
</feature>
<feature type="region of interest" description="Disordered" evidence="1">
    <location>
        <begin position="129"/>
        <end position="160"/>
    </location>
</feature>
<keyword evidence="3" id="KW-1185">Reference proteome</keyword>
<feature type="compositionally biased region" description="Basic and acidic residues" evidence="1">
    <location>
        <begin position="150"/>
        <end position="160"/>
    </location>
</feature>
<feature type="compositionally biased region" description="Pro residues" evidence="1">
    <location>
        <begin position="517"/>
        <end position="527"/>
    </location>
</feature>
<evidence type="ECO:0000313" key="2">
    <source>
        <dbReference type="EMBL" id="KAK0472406.1"/>
    </source>
</evidence>
<feature type="compositionally biased region" description="Polar residues" evidence="1">
    <location>
        <begin position="129"/>
        <end position="142"/>
    </location>
</feature>
<sequence length="680" mass="76587">MSYYRKHIKLSRMAASNARKAHDLEELDPRWKSYPLKRKQSQVFDEKVPIYLNQYRRLNPRLVSWKHVKPEDQNALVALQNTLIRDIFNHEYFDQGIHIDLITHSRKQWEDNFRKGFKNHADHLKNAQSSLSTNPRMDSSDGSHPPPEPKPSDNPRDVKHTSDAIHKLAKMLRLSGNLTGRQWFELEKKAEIKAFLAEKHHARCVGGSNEAGTEGASLDLENPGGEYQLTVKLWWNALTSEKQAEWDKEVKKIEHSIADNREDLPFVIPDFLDLLCSDKVIGPALCYFYVAWCKEDGRPTVLSYANMVNGKTLQEIVTDREVGATPEEHKHAWGSRLAREAAMILPESLAVRSTTEDFPPFVPFDKTKCTPDQRAKYIHTFFDTVWNHCNPTMVLPWQELMVAPEKFYDQTIHKFPVPIRDSSITPYTINECVMLLEYLEKECVAGTDHPFHFYSVLTCTSAAVLSSRSTDSFAHALPPALTLPQPSPSFRKPPSSPDNPPLSSLLGHPRSPSLPNHSPPPPLPLPPSHADFSPKTPNQKAIDLLQPLTPEDDLHAFLASTARLENPDSSGGKEDEQQAGGDNKRRGKDSGGKKRKTVTKKKAIPARKAGTTSEGVSSTLERGTKRKRGDSVEATPPPKRGMRGYTYVSPTYVAPRGHLDVTPETGLAKTRLRARKNTTK</sequence>
<dbReference type="EMBL" id="JAUEPR010000041">
    <property type="protein sequence ID" value="KAK0472406.1"/>
    <property type="molecule type" value="Genomic_DNA"/>
</dbReference>
<reference evidence="2" key="1">
    <citation type="submission" date="2023-06" db="EMBL/GenBank/DDBJ databases">
        <authorList>
            <consortium name="Lawrence Berkeley National Laboratory"/>
            <person name="Ahrendt S."/>
            <person name="Sahu N."/>
            <person name="Indic B."/>
            <person name="Wong-Bajracharya J."/>
            <person name="Merenyi Z."/>
            <person name="Ke H.-M."/>
            <person name="Monk M."/>
            <person name="Kocsube S."/>
            <person name="Drula E."/>
            <person name="Lipzen A."/>
            <person name="Balint B."/>
            <person name="Henrissat B."/>
            <person name="Andreopoulos B."/>
            <person name="Martin F.M."/>
            <person name="Harder C.B."/>
            <person name="Rigling D."/>
            <person name="Ford K.L."/>
            <person name="Foster G.D."/>
            <person name="Pangilinan J."/>
            <person name="Papanicolaou A."/>
            <person name="Barry K."/>
            <person name="LaButti K."/>
            <person name="Viragh M."/>
            <person name="Koriabine M."/>
            <person name="Yan M."/>
            <person name="Riley R."/>
            <person name="Champramary S."/>
            <person name="Plett K.L."/>
            <person name="Tsai I.J."/>
            <person name="Slot J."/>
            <person name="Sipos G."/>
            <person name="Plett J."/>
            <person name="Nagy L.G."/>
            <person name="Grigoriev I.V."/>
        </authorList>
    </citation>
    <scope>NUCLEOTIDE SEQUENCE</scope>
    <source>
        <strain evidence="2">ICMP 16352</strain>
    </source>
</reference>
<proteinExistence type="predicted"/>
<name>A0AA39T8Y5_9AGAR</name>
<dbReference type="Proteomes" id="UP001175227">
    <property type="component" value="Unassembled WGS sequence"/>
</dbReference>
<feature type="compositionally biased region" description="Basic and acidic residues" evidence="1">
    <location>
        <begin position="571"/>
        <end position="592"/>
    </location>
</feature>
<feature type="region of interest" description="Disordered" evidence="1">
    <location>
        <begin position="477"/>
        <end position="537"/>
    </location>
</feature>